<feature type="chain" id="PRO_5042193464" evidence="1">
    <location>
        <begin position="26"/>
        <end position="109"/>
    </location>
</feature>
<reference evidence="2" key="1">
    <citation type="journal article" date="2023" name="G3 (Bethesda)">
        <title>A reference genome for the long-term kleptoplast-retaining sea slug Elysia crispata morphotype clarki.</title>
        <authorList>
            <person name="Eastman K.E."/>
            <person name="Pendleton A.L."/>
            <person name="Shaikh M.A."/>
            <person name="Suttiyut T."/>
            <person name="Ogas R."/>
            <person name="Tomko P."/>
            <person name="Gavelis G."/>
            <person name="Widhalm J.R."/>
            <person name="Wisecaver J.H."/>
        </authorList>
    </citation>
    <scope>NUCLEOTIDE SEQUENCE</scope>
    <source>
        <strain evidence="2">ECLA1</strain>
    </source>
</reference>
<dbReference type="Proteomes" id="UP001283361">
    <property type="component" value="Unassembled WGS sequence"/>
</dbReference>
<keyword evidence="1" id="KW-0732">Signal</keyword>
<gene>
    <name evidence="2" type="ORF">RRG08_066617</name>
</gene>
<evidence type="ECO:0000313" key="2">
    <source>
        <dbReference type="EMBL" id="KAK3759952.1"/>
    </source>
</evidence>
<proteinExistence type="predicted"/>
<dbReference type="AlphaFoldDB" id="A0AAE0YZH9"/>
<dbReference type="EMBL" id="JAWDGP010005058">
    <property type="protein sequence ID" value="KAK3759952.1"/>
    <property type="molecule type" value="Genomic_DNA"/>
</dbReference>
<accession>A0AAE0YZH9</accession>
<protein>
    <submittedName>
        <fullName evidence="2">Uncharacterized protein</fullName>
    </submittedName>
</protein>
<evidence type="ECO:0000256" key="1">
    <source>
        <dbReference type="SAM" id="SignalP"/>
    </source>
</evidence>
<name>A0AAE0YZH9_9GAST</name>
<organism evidence="2 3">
    <name type="scientific">Elysia crispata</name>
    <name type="common">lettuce slug</name>
    <dbReference type="NCBI Taxonomy" id="231223"/>
    <lineage>
        <taxon>Eukaryota</taxon>
        <taxon>Metazoa</taxon>
        <taxon>Spiralia</taxon>
        <taxon>Lophotrochozoa</taxon>
        <taxon>Mollusca</taxon>
        <taxon>Gastropoda</taxon>
        <taxon>Heterobranchia</taxon>
        <taxon>Euthyneura</taxon>
        <taxon>Panpulmonata</taxon>
        <taxon>Sacoglossa</taxon>
        <taxon>Placobranchoidea</taxon>
        <taxon>Plakobranchidae</taxon>
        <taxon>Elysia</taxon>
    </lineage>
</organism>
<feature type="signal peptide" evidence="1">
    <location>
        <begin position="1"/>
        <end position="25"/>
    </location>
</feature>
<sequence>MKSFVCIALLALIAVAASTTPTVYARVDGENYQRCVQIRDVDPCTEFADDRYNICDVCHLGFIAVCTNHEISIDVCEVNDDGNGNRVRLVFDSHTQTCVTESSSCPTAR</sequence>
<keyword evidence="3" id="KW-1185">Reference proteome</keyword>
<evidence type="ECO:0000313" key="3">
    <source>
        <dbReference type="Proteomes" id="UP001283361"/>
    </source>
</evidence>
<comment type="caution">
    <text evidence="2">The sequence shown here is derived from an EMBL/GenBank/DDBJ whole genome shotgun (WGS) entry which is preliminary data.</text>
</comment>